<evidence type="ECO:0000313" key="1">
    <source>
        <dbReference type="EMBL" id="KAJ1358622.1"/>
    </source>
</evidence>
<gene>
    <name evidence="1" type="ORF">KIN20_017098</name>
</gene>
<proteinExistence type="predicted"/>
<protein>
    <submittedName>
        <fullName evidence="1">Uncharacterized protein</fullName>
    </submittedName>
</protein>
<organism evidence="1 2">
    <name type="scientific">Parelaphostrongylus tenuis</name>
    <name type="common">Meningeal worm</name>
    <dbReference type="NCBI Taxonomy" id="148309"/>
    <lineage>
        <taxon>Eukaryota</taxon>
        <taxon>Metazoa</taxon>
        <taxon>Ecdysozoa</taxon>
        <taxon>Nematoda</taxon>
        <taxon>Chromadorea</taxon>
        <taxon>Rhabditida</taxon>
        <taxon>Rhabditina</taxon>
        <taxon>Rhabditomorpha</taxon>
        <taxon>Strongyloidea</taxon>
        <taxon>Metastrongylidae</taxon>
        <taxon>Parelaphostrongylus</taxon>
    </lineage>
</organism>
<sequence length="114" mass="13293">MRKIKASFSRLQSISAQMKNGQHSQALLYPQSPLHLEKHETPLILSCERPPDLVVFFSAQGFDGIEFDRVKEHGKKNRSRFFHSTEEDSIRTTAKTMNHKWDERLTENDSNHQL</sequence>
<reference evidence="1" key="1">
    <citation type="submission" date="2021-06" db="EMBL/GenBank/DDBJ databases">
        <title>Parelaphostrongylus tenuis whole genome reference sequence.</title>
        <authorList>
            <person name="Garwood T.J."/>
            <person name="Larsen P.A."/>
            <person name="Fountain-Jones N.M."/>
            <person name="Garbe J.R."/>
            <person name="Macchietto M.G."/>
            <person name="Kania S.A."/>
            <person name="Gerhold R.W."/>
            <person name="Richards J.E."/>
            <person name="Wolf T.M."/>
        </authorList>
    </citation>
    <scope>NUCLEOTIDE SEQUENCE</scope>
    <source>
        <strain evidence="1">MNPRO001-30</strain>
        <tissue evidence="1">Meninges</tissue>
    </source>
</reference>
<evidence type="ECO:0000313" key="2">
    <source>
        <dbReference type="Proteomes" id="UP001196413"/>
    </source>
</evidence>
<name>A0AAD5MHG0_PARTN</name>
<dbReference type="Proteomes" id="UP001196413">
    <property type="component" value="Unassembled WGS sequence"/>
</dbReference>
<comment type="caution">
    <text evidence="1">The sequence shown here is derived from an EMBL/GenBank/DDBJ whole genome shotgun (WGS) entry which is preliminary data.</text>
</comment>
<dbReference type="AlphaFoldDB" id="A0AAD5MHG0"/>
<dbReference type="EMBL" id="JAHQIW010003415">
    <property type="protein sequence ID" value="KAJ1358622.1"/>
    <property type="molecule type" value="Genomic_DNA"/>
</dbReference>
<keyword evidence="2" id="KW-1185">Reference proteome</keyword>
<accession>A0AAD5MHG0</accession>